<evidence type="ECO:0000256" key="2">
    <source>
        <dbReference type="ARBA" id="ARBA00022692"/>
    </source>
</evidence>
<dbReference type="OrthoDB" id="7021192at2"/>
<comment type="caution">
    <text evidence="6">The sequence shown here is derived from an EMBL/GenBank/DDBJ whole genome shotgun (WGS) entry which is preliminary data.</text>
</comment>
<evidence type="ECO:0000313" key="6">
    <source>
        <dbReference type="EMBL" id="GEO41198.1"/>
    </source>
</evidence>
<dbReference type="AlphaFoldDB" id="A0A512DXJ4"/>
<dbReference type="Proteomes" id="UP000321523">
    <property type="component" value="Unassembled WGS sequence"/>
</dbReference>
<evidence type="ECO:0008006" key="8">
    <source>
        <dbReference type="Google" id="ProtNLM"/>
    </source>
</evidence>
<dbReference type="EMBL" id="BJYZ01000026">
    <property type="protein sequence ID" value="GEO41198.1"/>
    <property type="molecule type" value="Genomic_DNA"/>
</dbReference>
<dbReference type="Pfam" id="PF07869">
    <property type="entry name" value="DUF1656"/>
    <property type="match status" value="1"/>
</dbReference>
<keyword evidence="7" id="KW-1185">Reference proteome</keyword>
<evidence type="ECO:0000256" key="3">
    <source>
        <dbReference type="ARBA" id="ARBA00022989"/>
    </source>
</evidence>
<keyword evidence="2 5" id="KW-0812">Transmembrane</keyword>
<accession>A0A512DXJ4</accession>
<keyword evidence="1" id="KW-1003">Cell membrane</keyword>
<dbReference type="RefSeq" id="WP_044434122.1">
    <property type="nucleotide sequence ID" value="NZ_BJYZ01000026.1"/>
</dbReference>
<keyword evidence="3 5" id="KW-1133">Transmembrane helix</keyword>
<dbReference type="InterPro" id="IPR012451">
    <property type="entry name" value="DUF1656"/>
</dbReference>
<proteinExistence type="predicted"/>
<evidence type="ECO:0000256" key="4">
    <source>
        <dbReference type="ARBA" id="ARBA00023136"/>
    </source>
</evidence>
<keyword evidence="4 5" id="KW-0472">Membrane</keyword>
<gene>
    <name evidence="6" type="ORF">SAE02_53460</name>
</gene>
<evidence type="ECO:0000256" key="5">
    <source>
        <dbReference type="SAM" id="Phobius"/>
    </source>
</evidence>
<feature type="transmembrane region" description="Helical" evidence="5">
    <location>
        <begin position="49"/>
        <end position="67"/>
    </location>
</feature>
<sequence>MKELDIAGVYITPILGWAIVALVVWTVLRRLIDKAGLARWIWHRGLFDAALFIIVLGGVVAVAGRLTEL</sequence>
<evidence type="ECO:0000256" key="1">
    <source>
        <dbReference type="ARBA" id="ARBA00022475"/>
    </source>
</evidence>
<evidence type="ECO:0000313" key="7">
    <source>
        <dbReference type="Proteomes" id="UP000321523"/>
    </source>
</evidence>
<protein>
    <recommendedName>
        <fullName evidence="8">DUF1656 domain-containing protein</fullName>
    </recommendedName>
</protein>
<reference evidence="6 7" key="1">
    <citation type="submission" date="2019-07" db="EMBL/GenBank/DDBJ databases">
        <title>Whole genome shotgun sequence of Skermanella aerolata NBRC 106429.</title>
        <authorList>
            <person name="Hosoyama A."/>
            <person name="Uohara A."/>
            <person name="Ohji S."/>
            <person name="Ichikawa N."/>
        </authorList>
    </citation>
    <scope>NUCLEOTIDE SEQUENCE [LARGE SCALE GENOMIC DNA]</scope>
    <source>
        <strain evidence="6 7">NBRC 106429</strain>
    </source>
</reference>
<name>A0A512DXJ4_9PROT</name>
<feature type="transmembrane region" description="Helical" evidence="5">
    <location>
        <begin position="6"/>
        <end position="28"/>
    </location>
</feature>
<organism evidence="6 7">
    <name type="scientific">Skermanella aerolata</name>
    <dbReference type="NCBI Taxonomy" id="393310"/>
    <lineage>
        <taxon>Bacteria</taxon>
        <taxon>Pseudomonadati</taxon>
        <taxon>Pseudomonadota</taxon>
        <taxon>Alphaproteobacteria</taxon>
        <taxon>Rhodospirillales</taxon>
        <taxon>Azospirillaceae</taxon>
        <taxon>Skermanella</taxon>
    </lineage>
</organism>